<accession>R4YZQ0</accession>
<feature type="region of interest" description="Disordered" evidence="1">
    <location>
        <begin position="212"/>
        <end position="235"/>
    </location>
</feature>
<feature type="compositionally biased region" description="Low complexity" evidence="1">
    <location>
        <begin position="156"/>
        <end position="181"/>
    </location>
</feature>
<dbReference type="RefSeq" id="WP_012227745.1">
    <property type="nucleotide sequence ID" value="NZ_HG422565.1"/>
</dbReference>
<name>R4YZQ0_9ACTN</name>
<dbReference type="EMBL" id="CANL01000027">
    <property type="protein sequence ID" value="CCM64134.1"/>
    <property type="molecule type" value="Genomic_DNA"/>
</dbReference>
<dbReference type="STRING" id="1229780.BN381_330119"/>
<proteinExistence type="predicted"/>
<protein>
    <recommendedName>
        <fullName evidence="2">DUF2510 domain-containing protein</fullName>
    </recommendedName>
</protein>
<evidence type="ECO:0000256" key="1">
    <source>
        <dbReference type="SAM" id="MobiDB-lite"/>
    </source>
</evidence>
<dbReference type="HOGENOM" id="CLU_1127483_0_0_11"/>
<dbReference type="Proteomes" id="UP000018291">
    <property type="component" value="Unassembled WGS sequence"/>
</dbReference>
<evidence type="ECO:0000313" key="4">
    <source>
        <dbReference type="Proteomes" id="UP000018291"/>
    </source>
</evidence>
<comment type="caution">
    <text evidence="3">The sequence shown here is derived from an EMBL/GenBank/DDBJ whole genome shotgun (WGS) entry which is preliminary data.</text>
</comment>
<evidence type="ECO:0000313" key="3">
    <source>
        <dbReference type="EMBL" id="CCM64134.1"/>
    </source>
</evidence>
<organism evidence="3 4">
    <name type="scientific">Candidatus Neomicrothrix parvicella RN1</name>
    <dbReference type="NCBI Taxonomy" id="1229780"/>
    <lineage>
        <taxon>Bacteria</taxon>
        <taxon>Bacillati</taxon>
        <taxon>Actinomycetota</taxon>
        <taxon>Acidimicrobiia</taxon>
        <taxon>Acidimicrobiales</taxon>
        <taxon>Microthrixaceae</taxon>
        <taxon>Candidatus Neomicrothrix</taxon>
    </lineage>
</organism>
<feature type="region of interest" description="Disordered" evidence="1">
    <location>
        <begin position="133"/>
        <end position="186"/>
    </location>
</feature>
<sequence length="246" mass="26151">MERTFRGVRVTGDRIVHGTDDHPLTDARASVKTPAALRRDAAAGRITLDEATQEVLRSRRGESGLFLVVTGDGFTMAVPVPVRKGSDARTFASRLNTAANRLSLNAAPIPVSEVSTIGERYTVGSRVAAPKFQTAESLIPEPSHHPGTETTGWSSTRPTGRTPASAPAASSGPATSRAATGPAGWFPDPTHRFTHRYWDGAQWTEHVARNGIRSRDPITGPGQSTVTRSTAGVDPLSDAISSFFGR</sequence>
<dbReference type="Pfam" id="PF10708">
    <property type="entry name" value="DUF2510"/>
    <property type="match status" value="1"/>
</dbReference>
<evidence type="ECO:0000259" key="2">
    <source>
        <dbReference type="Pfam" id="PF10708"/>
    </source>
</evidence>
<dbReference type="InterPro" id="IPR018929">
    <property type="entry name" value="DUF2510"/>
</dbReference>
<feature type="domain" description="DUF2510" evidence="2">
    <location>
        <begin position="183"/>
        <end position="211"/>
    </location>
</feature>
<gene>
    <name evidence="3" type="ORF">BN381_330119</name>
</gene>
<keyword evidence="4" id="KW-1185">Reference proteome</keyword>
<feature type="compositionally biased region" description="Polar residues" evidence="1">
    <location>
        <begin position="221"/>
        <end position="230"/>
    </location>
</feature>
<dbReference type="eggNOG" id="ENOG502ZY32">
    <property type="taxonomic scope" value="Bacteria"/>
</dbReference>
<dbReference type="AlphaFoldDB" id="R4YZQ0"/>
<reference evidence="3 4" key="1">
    <citation type="journal article" date="2013" name="ISME J.">
        <title>Metabolic model for the filamentous 'Candidatus Microthrix parvicella' based on genomic and metagenomic analyses.</title>
        <authorList>
            <person name="Jon McIlroy S."/>
            <person name="Kristiansen R."/>
            <person name="Albertsen M."/>
            <person name="Michael Karst S."/>
            <person name="Rossetti S."/>
            <person name="Lund Nielsen J."/>
            <person name="Tandoi V."/>
            <person name="James Seviour R."/>
            <person name="Nielsen P.H."/>
        </authorList>
    </citation>
    <scope>NUCLEOTIDE SEQUENCE [LARGE SCALE GENOMIC DNA]</scope>
    <source>
        <strain evidence="3 4">RN1</strain>
    </source>
</reference>